<keyword evidence="2" id="KW-0812">Transmembrane</keyword>
<feature type="transmembrane region" description="Helical" evidence="2">
    <location>
        <begin position="136"/>
        <end position="164"/>
    </location>
</feature>
<name>A0ABQ6N757_9STRA</name>
<evidence type="ECO:0000313" key="4">
    <source>
        <dbReference type="Proteomes" id="UP001165060"/>
    </source>
</evidence>
<gene>
    <name evidence="3" type="ORF">TeGR_g9639</name>
</gene>
<evidence type="ECO:0000256" key="1">
    <source>
        <dbReference type="SAM" id="MobiDB-lite"/>
    </source>
</evidence>
<feature type="compositionally biased region" description="Basic and acidic residues" evidence="1">
    <location>
        <begin position="378"/>
        <end position="389"/>
    </location>
</feature>
<feature type="transmembrane region" description="Helical" evidence="2">
    <location>
        <begin position="93"/>
        <end position="115"/>
    </location>
</feature>
<feature type="region of interest" description="Disordered" evidence="1">
    <location>
        <begin position="368"/>
        <end position="389"/>
    </location>
</feature>
<reference evidence="3 4" key="1">
    <citation type="journal article" date="2023" name="Commun. Biol.">
        <title>Genome analysis of Parmales, the sister group of diatoms, reveals the evolutionary specialization of diatoms from phago-mixotrophs to photoautotrophs.</title>
        <authorList>
            <person name="Ban H."/>
            <person name="Sato S."/>
            <person name="Yoshikawa S."/>
            <person name="Yamada K."/>
            <person name="Nakamura Y."/>
            <person name="Ichinomiya M."/>
            <person name="Sato N."/>
            <person name="Blanc-Mathieu R."/>
            <person name="Endo H."/>
            <person name="Kuwata A."/>
            <person name="Ogata H."/>
        </authorList>
    </citation>
    <scope>NUCLEOTIDE SEQUENCE [LARGE SCALE GENOMIC DNA]</scope>
</reference>
<evidence type="ECO:0008006" key="5">
    <source>
        <dbReference type="Google" id="ProtNLM"/>
    </source>
</evidence>
<evidence type="ECO:0000313" key="3">
    <source>
        <dbReference type="EMBL" id="GMI42462.1"/>
    </source>
</evidence>
<feature type="region of interest" description="Disordered" evidence="1">
    <location>
        <begin position="1"/>
        <end position="24"/>
    </location>
</feature>
<organism evidence="3 4">
    <name type="scientific">Tetraparma gracilis</name>
    <dbReference type="NCBI Taxonomy" id="2962635"/>
    <lineage>
        <taxon>Eukaryota</taxon>
        <taxon>Sar</taxon>
        <taxon>Stramenopiles</taxon>
        <taxon>Ochrophyta</taxon>
        <taxon>Bolidophyceae</taxon>
        <taxon>Parmales</taxon>
        <taxon>Triparmaceae</taxon>
        <taxon>Tetraparma</taxon>
    </lineage>
</organism>
<dbReference type="EMBL" id="BRYB01001068">
    <property type="protein sequence ID" value="GMI42462.1"/>
    <property type="molecule type" value="Genomic_DNA"/>
</dbReference>
<sequence length="389" mass="43288">MSARVEPTADGRERRSERSLQRRASIDSFSPAELSSSSFTDTLFSDLSVLRLMFRLSLCDSPAPARMFLYVLTVLHWIFLACENAWAGNTWLATFYATICIFVYTPLIMMLWFLWDNHRGVLIQMLASLRSHSPAVFARINLGAAFFILVSLGAGVLISLLYIFIDRPRFRDDLYESPTSNLERIGGCLSGLFCLFSLAQSGFTLVFSYLLITFAHFKECEHLTSKILDEPERYIGSGDALYDLNVVALRVQQTSHWWAKVVIPTVVGSSVCFFTMVLAFFQSHMSWSTYPGMSIMLPALWLPGFASGVVTGRFIWIYSAATARSPVLLRAMAGEETANLGNDDAGGVKRFVSVKGSLESSSSLFNAKPVVDPASSKGEAEGEWKNDDR</sequence>
<keyword evidence="4" id="KW-1185">Reference proteome</keyword>
<feature type="transmembrane region" description="Helical" evidence="2">
    <location>
        <begin position="301"/>
        <end position="321"/>
    </location>
</feature>
<feature type="non-terminal residue" evidence="3">
    <location>
        <position position="389"/>
    </location>
</feature>
<proteinExistence type="predicted"/>
<evidence type="ECO:0000256" key="2">
    <source>
        <dbReference type="SAM" id="Phobius"/>
    </source>
</evidence>
<protein>
    <recommendedName>
        <fullName evidence="5">Transmembrane protein</fullName>
    </recommendedName>
</protein>
<comment type="caution">
    <text evidence="3">The sequence shown here is derived from an EMBL/GenBank/DDBJ whole genome shotgun (WGS) entry which is preliminary data.</text>
</comment>
<accession>A0ABQ6N757</accession>
<keyword evidence="2" id="KW-1133">Transmembrane helix</keyword>
<feature type="compositionally biased region" description="Basic and acidic residues" evidence="1">
    <location>
        <begin position="7"/>
        <end position="20"/>
    </location>
</feature>
<dbReference type="Proteomes" id="UP001165060">
    <property type="component" value="Unassembled WGS sequence"/>
</dbReference>
<keyword evidence="2" id="KW-0472">Membrane</keyword>
<feature type="transmembrane region" description="Helical" evidence="2">
    <location>
        <begin position="257"/>
        <end position="281"/>
    </location>
</feature>
<feature type="transmembrane region" description="Helical" evidence="2">
    <location>
        <begin position="67"/>
        <end position="87"/>
    </location>
</feature>